<gene>
    <name evidence="2" type="ORF">GON01_01235</name>
</gene>
<proteinExistence type="predicted"/>
<dbReference type="RefSeq" id="WP_157025226.1">
    <property type="nucleotide sequence ID" value="NZ_WQMS01000001.1"/>
</dbReference>
<reference evidence="2 3" key="1">
    <citation type="submission" date="2019-12" db="EMBL/GenBank/DDBJ databases">
        <authorList>
            <person name="Huq M.A."/>
        </authorList>
    </citation>
    <scope>NUCLEOTIDE SEQUENCE [LARGE SCALE GENOMIC DNA]</scope>
    <source>
        <strain evidence="2 3">MAH-20</strain>
    </source>
</reference>
<feature type="signal peptide" evidence="1">
    <location>
        <begin position="1"/>
        <end position="17"/>
    </location>
</feature>
<dbReference type="AlphaFoldDB" id="A0A6I4IWV4"/>
<dbReference type="Pfam" id="PF10604">
    <property type="entry name" value="Polyketide_cyc2"/>
    <property type="match status" value="1"/>
</dbReference>
<dbReference type="Proteomes" id="UP000441389">
    <property type="component" value="Unassembled WGS sequence"/>
</dbReference>
<organism evidence="2 3">
    <name type="scientific">Sphingomonas horti</name>
    <dbReference type="NCBI Taxonomy" id="2682842"/>
    <lineage>
        <taxon>Bacteria</taxon>
        <taxon>Pseudomonadati</taxon>
        <taxon>Pseudomonadota</taxon>
        <taxon>Alphaproteobacteria</taxon>
        <taxon>Sphingomonadales</taxon>
        <taxon>Sphingomonadaceae</taxon>
        <taxon>Sphingomonas</taxon>
    </lineage>
</organism>
<dbReference type="Gene3D" id="3.30.530.20">
    <property type="match status" value="1"/>
</dbReference>
<keyword evidence="1" id="KW-0732">Signal</keyword>
<dbReference type="InterPro" id="IPR023393">
    <property type="entry name" value="START-like_dom_sf"/>
</dbReference>
<feature type="chain" id="PRO_5026133789" evidence="1">
    <location>
        <begin position="18"/>
        <end position="175"/>
    </location>
</feature>
<evidence type="ECO:0000256" key="1">
    <source>
        <dbReference type="SAM" id="SignalP"/>
    </source>
</evidence>
<dbReference type="CDD" id="cd07814">
    <property type="entry name" value="SRPBCC_CalC_Aha1-like"/>
    <property type="match status" value="1"/>
</dbReference>
<dbReference type="InterPro" id="IPR019587">
    <property type="entry name" value="Polyketide_cyclase/dehydratase"/>
</dbReference>
<protein>
    <submittedName>
        <fullName evidence="2">ATPase</fullName>
    </submittedName>
</protein>
<name>A0A6I4IWV4_9SPHN</name>
<dbReference type="SUPFAM" id="SSF55961">
    <property type="entry name" value="Bet v1-like"/>
    <property type="match status" value="1"/>
</dbReference>
<evidence type="ECO:0000313" key="2">
    <source>
        <dbReference type="EMBL" id="MVO76564.1"/>
    </source>
</evidence>
<accession>A0A6I4IWV4</accession>
<comment type="caution">
    <text evidence="2">The sequence shown here is derived from an EMBL/GenBank/DDBJ whole genome shotgun (WGS) entry which is preliminary data.</text>
</comment>
<keyword evidence="3" id="KW-1185">Reference proteome</keyword>
<sequence>MRQLVLVAALLAAPANAAVVADNAAGFAIEHEVVIGASPDRVYAALGHPSAWWSSRHSWSGSASNLSLDLRPGGCFCERLPGGGGGVEHARVVMAWPGKLLRLSGALGPLQAEALTGTMTWELKPAAPGTSVKLTYVVAGFMRTGRTALPAAVDGVLGEQLAGLKRFVEAGAKAR</sequence>
<dbReference type="EMBL" id="WQMS01000001">
    <property type="protein sequence ID" value="MVO76564.1"/>
    <property type="molecule type" value="Genomic_DNA"/>
</dbReference>
<evidence type="ECO:0000313" key="3">
    <source>
        <dbReference type="Proteomes" id="UP000441389"/>
    </source>
</evidence>